<dbReference type="GO" id="GO:0006574">
    <property type="term" value="P:L-valine catabolic process"/>
    <property type="evidence" value="ECO:0007669"/>
    <property type="project" value="TreeGrafter"/>
</dbReference>
<evidence type="ECO:0000313" key="5">
    <source>
        <dbReference type="EMBL" id="KRX05729.1"/>
    </source>
</evidence>
<feature type="domain" description="Enoyl-CoA hydratase/isomerase" evidence="4">
    <location>
        <begin position="3"/>
        <end position="310"/>
    </location>
</feature>
<dbReference type="PANTHER" id="PTHR43176:SF3">
    <property type="entry name" value="3-HYDROXYISOBUTYRYL-COA HYDROLASE, MITOCHONDRIAL"/>
    <property type="match status" value="1"/>
</dbReference>
<evidence type="ECO:0000259" key="4">
    <source>
        <dbReference type="Pfam" id="PF16113"/>
    </source>
</evidence>
<keyword evidence="6" id="KW-1185">Reference proteome</keyword>
<dbReference type="GO" id="GO:0003860">
    <property type="term" value="F:3-hydroxyisobutyryl-CoA hydrolase activity"/>
    <property type="evidence" value="ECO:0007669"/>
    <property type="project" value="UniProtKB-EC"/>
</dbReference>
<dbReference type="Gene3D" id="3.90.226.10">
    <property type="entry name" value="2-enoyl-CoA Hydratase, Chain A, domain 1"/>
    <property type="match status" value="1"/>
</dbReference>
<protein>
    <recommendedName>
        <fullName evidence="2">3-hydroxyisobutyryl-CoA hydrolase</fullName>
        <ecNumber evidence="2">3.1.2.4</ecNumber>
    </recommendedName>
</protein>
<evidence type="ECO:0000313" key="6">
    <source>
        <dbReference type="Proteomes" id="UP000054937"/>
    </source>
</evidence>
<dbReference type="InterPro" id="IPR032259">
    <property type="entry name" value="HIBYL-CoA-H"/>
</dbReference>
<comment type="caution">
    <text evidence="5">The sequence shown here is derived from an EMBL/GenBank/DDBJ whole genome shotgun (WGS) entry which is preliminary data.</text>
</comment>
<dbReference type="InParanoid" id="A0A0V0QU42"/>
<organism evidence="5 6">
    <name type="scientific">Pseudocohnilembus persalinus</name>
    <name type="common">Ciliate</name>
    <dbReference type="NCBI Taxonomy" id="266149"/>
    <lineage>
        <taxon>Eukaryota</taxon>
        <taxon>Sar</taxon>
        <taxon>Alveolata</taxon>
        <taxon>Ciliophora</taxon>
        <taxon>Intramacronucleata</taxon>
        <taxon>Oligohymenophorea</taxon>
        <taxon>Scuticociliatia</taxon>
        <taxon>Philasterida</taxon>
        <taxon>Pseudocohnilembidae</taxon>
        <taxon>Pseudocohnilembus</taxon>
    </lineage>
</organism>
<sequence length="333" mass="39183">MLGAGEKSFSSGGDLKAHLDNYKQWQNNQSQQEVVQNVINHLKTVFTCSYKLATLKDTLFVSFLNGYVMGQGAGYGMNSHIKIATEKTVFAMPEVQIGFFADASGSYFLNQIPDNLGIYLAMTGKKINGMEMKQMQLCDFYIDTNMQQELIKSLAYISNFNEGSNKFQLQQLYHEYLDYLQRQNYNEDHIIYQKYKNYEYIREIFEVDSFNEILVNLDKYQHKDFVKEIKYSFEKAAPWSLLTNFELYYKSKKEKLSLKECVLLDYRLGYKLVQNADFFEGIRCTLIDRGDTPKWKHKSIYEIDPQEIKAQLYEELPYNLEKELIQNLEKEEF</sequence>
<evidence type="ECO:0000256" key="2">
    <source>
        <dbReference type="ARBA" id="ARBA00011915"/>
    </source>
</evidence>
<reference evidence="5 6" key="1">
    <citation type="journal article" date="2015" name="Sci. Rep.">
        <title>Genome of the facultative scuticociliatosis pathogen Pseudocohnilembus persalinus provides insight into its virulence through horizontal gene transfer.</title>
        <authorList>
            <person name="Xiong J."/>
            <person name="Wang G."/>
            <person name="Cheng J."/>
            <person name="Tian M."/>
            <person name="Pan X."/>
            <person name="Warren A."/>
            <person name="Jiang C."/>
            <person name="Yuan D."/>
            <person name="Miao W."/>
        </authorList>
    </citation>
    <scope>NUCLEOTIDE SEQUENCE [LARGE SCALE GENOMIC DNA]</scope>
    <source>
        <strain evidence="5">36N120E</strain>
    </source>
</reference>
<proteinExistence type="predicted"/>
<evidence type="ECO:0000256" key="1">
    <source>
        <dbReference type="ARBA" id="ARBA00001709"/>
    </source>
</evidence>
<dbReference type="Pfam" id="PF16113">
    <property type="entry name" value="ECH_2"/>
    <property type="match status" value="1"/>
</dbReference>
<dbReference type="OMA" id="QRCFEPC"/>
<dbReference type="EC" id="3.1.2.4" evidence="2"/>
<dbReference type="InterPro" id="IPR045004">
    <property type="entry name" value="ECH_dom"/>
</dbReference>
<dbReference type="InterPro" id="IPR029045">
    <property type="entry name" value="ClpP/crotonase-like_dom_sf"/>
</dbReference>
<dbReference type="PANTHER" id="PTHR43176">
    <property type="entry name" value="3-HYDROXYISOBUTYRYL-COA HYDROLASE-RELATED"/>
    <property type="match status" value="1"/>
</dbReference>
<dbReference type="Proteomes" id="UP000054937">
    <property type="component" value="Unassembled WGS sequence"/>
</dbReference>
<dbReference type="OrthoDB" id="1737613at2759"/>
<accession>A0A0V0QU42</accession>
<keyword evidence="3" id="KW-0378">Hydrolase</keyword>
<dbReference type="CDD" id="cd06558">
    <property type="entry name" value="crotonase-like"/>
    <property type="match status" value="1"/>
</dbReference>
<dbReference type="EMBL" id="LDAU01000105">
    <property type="protein sequence ID" value="KRX05729.1"/>
    <property type="molecule type" value="Genomic_DNA"/>
</dbReference>
<gene>
    <name evidence="5" type="ORF">PPERSA_09869</name>
</gene>
<name>A0A0V0QU42_PSEPJ</name>
<evidence type="ECO:0000256" key="3">
    <source>
        <dbReference type="ARBA" id="ARBA00022801"/>
    </source>
</evidence>
<dbReference type="SUPFAM" id="SSF52096">
    <property type="entry name" value="ClpP/crotonase"/>
    <property type="match status" value="1"/>
</dbReference>
<dbReference type="AlphaFoldDB" id="A0A0V0QU42"/>
<comment type="catalytic activity">
    <reaction evidence="1">
        <text>3-hydroxy-2-methylpropanoyl-CoA + H2O = 3-hydroxy-2-methylpropanoate + CoA + H(+)</text>
        <dbReference type="Rhea" id="RHEA:20888"/>
        <dbReference type="ChEBI" id="CHEBI:11805"/>
        <dbReference type="ChEBI" id="CHEBI:15377"/>
        <dbReference type="ChEBI" id="CHEBI:15378"/>
        <dbReference type="ChEBI" id="CHEBI:57287"/>
        <dbReference type="ChEBI" id="CHEBI:57340"/>
        <dbReference type="EC" id="3.1.2.4"/>
    </reaction>
</comment>